<dbReference type="InParanoid" id="A0A1Z5R1Q0"/>
<evidence type="ECO:0000256" key="1">
    <source>
        <dbReference type="SAM" id="Phobius"/>
    </source>
</evidence>
<dbReference type="AlphaFoldDB" id="A0A1Z5R1Q0"/>
<reference evidence="2 3" key="1">
    <citation type="journal article" date="2009" name="Nature">
        <title>The Sorghum bicolor genome and the diversification of grasses.</title>
        <authorList>
            <person name="Paterson A.H."/>
            <person name="Bowers J.E."/>
            <person name="Bruggmann R."/>
            <person name="Dubchak I."/>
            <person name="Grimwood J."/>
            <person name="Gundlach H."/>
            <person name="Haberer G."/>
            <person name="Hellsten U."/>
            <person name="Mitros T."/>
            <person name="Poliakov A."/>
            <person name="Schmutz J."/>
            <person name="Spannagl M."/>
            <person name="Tang H."/>
            <person name="Wang X."/>
            <person name="Wicker T."/>
            <person name="Bharti A.K."/>
            <person name="Chapman J."/>
            <person name="Feltus F.A."/>
            <person name="Gowik U."/>
            <person name="Grigoriev I.V."/>
            <person name="Lyons E."/>
            <person name="Maher C.A."/>
            <person name="Martis M."/>
            <person name="Narechania A."/>
            <person name="Otillar R.P."/>
            <person name="Penning B.W."/>
            <person name="Salamov A.A."/>
            <person name="Wang Y."/>
            <person name="Zhang L."/>
            <person name="Carpita N.C."/>
            <person name="Freeling M."/>
            <person name="Gingle A.R."/>
            <person name="Hash C.T."/>
            <person name="Keller B."/>
            <person name="Klein P."/>
            <person name="Kresovich S."/>
            <person name="McCann M.C."/>
            <person name="Ming R."/>
            <person name="Peterson D.G."/>
            <person name="Mehboob-ur-Rahman"/>
            <person name="Ware D."/>
            <person name="Westhoff P."/>
            <person name="Mayer K.F."/>
            <person name="Messing J."/>
            <person name="Rokhsar D.S."/>
        </authorList>
    </citation>
    <scope>NUCLEOTIDE SEQUENCE [LARGE SCALE GENOMIC DNA]</scope>
    <source>
        <strain evidence="3">cv. BTx623</strain>
    </source>
</reference>
<accession>A0A1Z5R1Q0</accession>
<keyword evidence="1" id="KW-0812">Transmembrane</keyword>
<sequence>MAKRSCVGMEEKFREALCAERVKNPSFFLRRDTYGEIGTCVITRREMKRQREWGGGKEGSWLRNNYCISLSLASCPVWSVLVTFSYSLYYYQ</sequence>
<dbReference type="EMBL" id="CM000768">
    <property type="protein sequence ID" value="OQU77341.1"/>
    <property type="molecule type" value="Genomic_DNA"/>
</dbReference>
<keyword evidence="1" id="KW-0472">Membrane</keyword>
<keyword evidence="1" id="KW-1133">Transmembrane helix</keyword>
<feature type="transmembrane region" description="Helical" evidence="1">
    <location>
        <begin position="66"/>
        <end position="89"/>
    </location>
</feature>
<protein>
    <submittedName>
        <fullName evidence="2">Uncharacterized protein</fullName>
    </submittedName>
</protein>
<evidence type="ECO:0000313" key="2">
    <source>
        <dbReference type="EMBL" id="OQU77341.1"/>
    </source>
</evidence>
<dbReference type="Proteomes" id="UP000000768">
    <property type="component" value="Chromosome 9"/>
</dbReference>
<gene>
    <name evidence="2" type="ORF">SORBI_3009G031450</name>
</gene>
<proteinExistence type="predicted"/>
<reference evidence="3" key="2">
    <citation type="journal article" date="2018" name="Plant J.">
        <title>The Sorghum bicolor reference genome: improved assembly, gene annotations, a transcriptome atlas, and signatures of genome organization.</title>
        <authorList>
            <person name="McCormick R.F."/>
            <person name="Truong S.K."/>
            <person name="Sreedasyam A."/>
            <person name="Jenkins J."/>
            <person name="Shu S."/>
            <person name="Sims D."/>
            <person name="Kennedy M."/>
            <person name="Amirebrahimi M."/>
            <person name="Weers B.D."/>
            <person name="McKinley B."/>
            <person name="Mattison A."/>
            <person name="Morishige D.T."/>
            <person name="Grimwood J."/>
            <person name="Schmutz J."/>
            <person name="Mullet J.E."/>
        </authorList>
    </citation>
    <scope>NUCLEOTIDE SEQUENCE [LARGE SCALE GENOMIC DNA]</scope>
    <source>
        <strain evidence="3">cv. BTx623</strain>
    </source>
</reference>
<evidence type="ECO:0000313" key="3">
    <source>
        <dbReference type="Proteomes" id="UP000000768"/>
    </source>
</evidence>
<name>A0A1Z5R1Q0_SORBI</name>
<organism evidence="2 3">
    <name type="scientific">Sorghum bicolor</name>
    <name type="common">Sorghum</name>
    <name type="synonym">Sorghum vulgare</name>
    <dbReference type="NCBI Taxonomy" id="4558"/>
    <lineage>
        <taxon>Eukaryota</taxon>
        <taxon>Viridiplantae</taxon>
        <taxon>Streptophyta</taxon>
        <taxon>Embryophyta</taxon>
        <taxon>Tracheophyta</taxon>
        <taxon>Spermatophyta</taxon>
        <taxon>Magnoliopsida</taxon>
        <taxon>Liliopsida</taxon>
        <taxon>Poales</taxon>
        <taxon>Poaceae</taxon>
        <taxon>PACMAD clade</taxon>
        <taxon>Panicoideae</taxon>
        <taxon>Andropogonodae</taxon>
        <taxon>Andropogoneae</taxon>
        <taxon>Sorghinae</taxon>
        <taxon>Sorghum</taxon>
    </lineage>
</organism>
<keyword evidence="3" id="KW-1185">Reference proteome</keyword>
<dbReference type="Gramene" id="OQU77341">
    <property type="protein sequence ID" value="OQU77341"/>
    <property type="gene ID" value="SORBI_3009G031450"/>
</dbReference>